<dbReference type="AlphaFoldDB" id="A0A8E0S457"/>
<dbReference type="CDD" id="cd16443">
    <property type="entry name" value="LplA"/>
    <property type="match status" value="1"/>
</dbReference>
<accession>A0A8E0S457</accession>
<protein>
    <submittedName>
        <fullName evidence="4">Lipoyltransferase 1 mitochondrial</fullName>
    </submittedName>
</protein>
<name>A0A8E0S457_9TREM</name>
<dbReference type="PANTHER" id="PTHR12561">
    <property type="entry name" value="LIPOATE-PROTEIN LIGASE"/>
    <property type="match status" value="1"/>
</dbReference>
<dbReference type="GO" id="GO:0005739">
    <property type="term" value="C:mitochondrion"/>
    <property type="evidence" value="ECO:0007669"/>
    <property type="project" value="TreeGrafter"/>
</dbReference>
<dbReference type="Pfam" id="PF21948">
    <property type="entry name" value="LplA-B_cat"/>
    <property type="match status" value="1"/>
</dbReference>
<comment type="pathway">
    <text evidence="1">Protein modification; protein lipoylation via exogenous pathway; protein N(6)-(lipoyl)lysine from lipoate: step 2/2.</text>
</comment>
<dbReference type="OrthoDB" id="201621at2759"/>
<reference evidence="4" key="1">
    <citation type="submission" date="2019-05" db="EMBL/GenBank/DDBJ databases">
        <title>Annotation for the trematode Fasciolopsis buski.</title>
        <authorList>
            <person name="Choi Y.-J."/>
        </authorList>
    </citation>
    <scope>NUCLEOTIDE SEQUENCE</scope>
    <source>
        <strain evidence="4">HT</strain>
        <tissue evidence="4">Whole worm</tissue>
    </source>
</reference>
<dbReference type="GO" id="GO:0017118">
    <property type="term" value="F:lipoyltransferase activity"/>
    <property type="evidence" value="ECO:0007669"/>
    <property type="project" value="TreeGrafter"/>
</dbReference>
<dbReference type="GO" id="GO:0009249">
    <property type="term" value="P:protein lipoylation"/>
    <property type="evidence" value="ECO:0007669"/>
    <property type="project" value="InterPro"/>
</dbReference>
<proteinExistence type="inferred from homology"/>
<dbReference type="PROSITE" id="PS51733">
    <property type="entry name" value="BPL_LPL_CATALYTIC"/>
    <property type="match status" value="1"/>
</dbReference>
<keyword evidence="5" id="KW-1185">Reference proteome</keyword>
<comment type="similarity">
    <text evidence="2">Belongs to the LplA family.</text>
</comment>
<evidence type="ECO:0000259" key="3">
    <source>
        <dbReference type="PROSITE" id="PS51733"/>
    </source>
</evidence>
<dbReference type="UniPathway" id="UPA00537">
    <property type="reaction ID" value="UER00595"/>
</dbReference>
<dbReference type="EMBL" id="LUCM01000456">
    <property type="protein sequence ID" value="KAA0200522.1"/>
    <property type="molecule type" value="Genomic_DNA"/>
</dbReference>
<dbReference type="PANTHER" id="PTHR12561:SF3">
    <property type="entry name" value="LIPOYLTRANSFERASE 1, MITOCHONDRIAL"/>
    <property type="match status" value="1"/>
</dbReference>
<dbReference type="InterPro" id="IPR004562">
    <property type="entry name" value="LipoylTrfase_LipoateP_Ligase"/>
</dbReference>
<gene>
    <name evidence="4" type="ORF">FBUS_06652</name>
</gene>
<dbReference type="InterPro" id="IPR045864">
    <property type="entry name" value="aa-tRNA-synth_II/BPL/LPL"/>
</dbReference>
<dbReference type="InterPro" id="IPR004143">
    <property type="entry name" value="BPL_LPL_catalytic"/>
</dbReference>
<evidence type="ECO:0000256" key="1">
    <source>
        <dbReference type="ARBA" id="ARBA00005085"/>
    </source>
</evidence>
<organism evidence="4 5">
    <name type="scientific">Fasciolopsis buskii</name>
    <dbReference type="NCBI Taxonomy" id="27845"/>
    <lineage>
        <taxon>Eukaryota</taxon>
        <taxon>Metazoa</taxon>
        <taxon>Spiralia</taxon>
        <taxon>Lophotrochozoa</taxon>
        <taxon>Platyhelminthes</taxon>
        <taxon>Trematoda</taxon>
        <taxon>Digenea</taxon>
        <taxon>Plagiorchiida</taxon>
        <taxon>Echinostomata</taxon>
        <taxon>Echinostomatoidea</taxon>
        <taxon>Fasciolidae</taxon>
        <taxon>Fasciolopsis</taxon>
    </lineage>
</organism>
<evidence type="ECO:0000313" key="5">
    <source>
        <dbReference type="Proteomes" id="UP000728185"/>
    </source>
</evidence>
<evidence type="ECO:0000313" key="4">
    <source>
        <dbReference type="EMBL" id="KAA0200522.1"/>
    </source>
</evidence>
<comment type="caution">
    <text evidence="4">The sequence shown here is derived from an EMBL/GenBank/DDBJ whole genome shotgun (WGS) entry which is preliminary data.</text>
</comment>
<feature type="domain" description="BPL/LPL catalytic" evidence="3">
    <location>
        <begin position="62"/>
        <end position="253"/>
    </location>
</feature>
<sequence length="403" mass="46177">MHRSRSLGQHALLTYKFLMFRIPVRLCNRIFVLKSGNIYRNLAFEACLFADSSRFECHSTDKNSPTDILLWQSVPCVVIGRFQNAWNEVRTDLLKKRGWLLARRESGGGAVFHDPGNLNISFMQSRHVLDRRKCMQALQCPLQSLLTDRIVHLGDRYDLWVSPIHAYNADHSLRKKISGSSSRLGSKVAYHHCTLLCEANLDNLSDVLRPSFRSLKTKASASVRSPVVNLGLPIGYVQQTIIGALSEWFEQVDKSLKKPTVVEVPEYGECEHVAPERFERKMDELTSWTWIYGSSPAFNLNVREEAAPLLGDDNLIPSVRLYLDRGGRVNCLKLEDNEYVESQLCRFVRDLSSTLVGLDCRPFGWDMALDQFWSNYMFSNPEADKELEKRRLLDALKILSTRF</sequence>
<evidence type="ECO:0000256" key="2">
    <source>
        <dbReference type="ARBA" id="ARBA00008242"/>
    </source>
</evidence>
<dbReference type="SUPFAM" id="SSF55681">
    <property type="entry name" value="Class II aaRS and biotin synthetases"/>
    <property type="match status" value="1"/>
</dbReference>
<dbReference type="Gene3D" id="3.30.930.10">
    <property type="entry name" value="Bira Bifunctional Protein, Domain 2"/>
    <property type="match status" value="1"/>
</dbReference>
<dbReference type="Proteomes" id="UP000728185">
    <property type="component" value="Unassembled WGS sequence"/>
</dbReference>